<reference evidence="1" key="1">
    <citation type="submission" date="2019-08" db="EMBL/GenBank/DDBJ databases">
        <authorList>
            <person name="Kucharzyk K."/>
            <person name="Murdoch R.W."/>
            <person name="Higgins S."/>
            <person name="Loffler F."/>
        </authorList>
    </citation>
    <scope>NUCLEOTIDE SEQUENCE</scope>
</reference>
<protein>
    <submittedName>
        <fullName evidence="1">Uncharacterized protein</fullName>
    </submittedName>
</protein>
<comment type="caution">
    <text evidence="1">The sequence shown here is derived from an EMBL/GenBank/DDBJ whole genome shotgun (WGS) entry which is preliminary data.</text>
</comment>
<gene>
    <name evidence="1" type="ORF">SDC9_159150</name>
</gene>
<organism evidence="1">
    <name type="scientific">bioreactor metagenome</name>
    <dbReference type="NCBI Taxonomy" id="1076179"/>
    <lineage>
        <taxon>unclassified sequences</taxon>
        <taxon>metagenomes</taxon>
        <taxon>ecological metagenomes</taxon>
    </lineage>
</organism>
<accession>A0A645FEE0</accession>
<dbReference type="AlphaFoldDB" id="A0A645FEE0"/>
<sequence>MMLALQDYKDTKAGGGGNKLLGAIAGVSTSTSGPAYTKVYEGMYLLQFSKDGKLVRNYTVALDQKNKKGFMNKSPMTADNFPAGSYVIESKDGKSVNWVMKMVKAIDKDRDSYTGWNSTTTTTTYTPLYSIQYGQIDLTSGTSSEFKTLGDDEKNKFYLLDRYNMVRIGDYLYFFSETEKSDKLLVSRLKIGE</sequence>
<name>A0A645FEE0_9ZZZZ</name>
<proteinExistence type="predicted"/>
<evidence type="ECO:0000313" key="1">
    <source>
        <dbReference type="EMBL" id="MPN11842.1"/>
    </source>
</evidence>
<dbReference type="EMBL" id="VSSQ01058111">
    <property type="protein sequence ID" value="MPN11842.1"/>
    <property type="molecule type" value="Genomic_DNA"/>
</dbReference>